<protein>
    <submittedName>
        <fullName evidence="3">Uncharacterized protein</fullName>
    </submittedName>
</protein>
<sequence length="267" mass="31303">MFLLYVNGNERNDTNLYDFKLGSTYITVEVNFEVSILRSDLEYSWVRNHMENFNIDDSGILISFLDINSSNWSAIDCKLSNLDKYIEISGCYVSTKTKPQNPFENFSIGYTFRLNKNTKYVFSTQKIRFKIGETRYPTLKFNLFDVLVTFRGYTQKMVMERNENFIYCDINSTIVIDDFSTYGGIYSKESDPSVPLKDDEKPDDNQNDRPVDDNIEILVDVQDEIEHKKAFWTTKKFIVLIISLMAVIISVIVFFIYNRCRQSRTNK</sequence>
<reference evidence="3 4" key="1">
    <citation type="journal article" date="2014" name="Genome Biol. Evol.">
        <title>The genome of the myxosporean Thelohanellus kitauei shows adaptations to nutrient acquisition within its fish host.</title>
        <authorList>
            <person name="Yang Y."/>
            <person name="Xiong J."/>
            <person name="Zhou Z."/>
            <person name="Huo F."/>
            <person name="Miao W."/>
            <person name="Ran C."/>
            <person name="Liu Y."/>
            <person name="Zhang J."/>
            <person name="Feng J."/>
            <person name="Wang M."/>
            <person name="Wang M."/>
            <person name="Wang L."/>
            <person name="Yao B."/>
        </authorList>
    </citation>
    <scope>NUCLEOTIDE SEQUENCE [LARGE SCALE GENOMIC DNA]</scope>
    <source>
        <strain evidence="3">Wuqing</strain>
    </source>
</reference>
<evidence type="ECO:0000256" key="2">
    <source>
        <dbReference type="SAM" id="Phobius"/>
    </source>
</evidence>
<gene>
    <name evidence="3" type="ORF">RF11_09403</name>
</gene>
<evidence type="ECO:0000313" key="4">
    <source>
        <dbReference type="Proteomes" id="UP000031668"/>
    </source>
</evidence>
<keyword evidence="2" id="KW-1133">Transmembrane helix</keyword>
<dbReference type="EMBL" id="JWZT01004864">
    <property type="protein sequence ID" value="KII62854.1"/>
    <property type="molecule type" value="Genomic_DNA"/>
</dbReference>
<evidence type="ECO:0000313" key="3">
    <source>
        <dbReference type="EMBL" id="KII62854.1"/>
    </source>
</evidence>
<name>A0A0C2MEM3_THEKT</name>
<comment type="caution">
    <text evidence="3">The sequence shown here is derived from an EMBL/GenBank/DDBJ whole genome shotgun (WGS) entry which is preliminary data.</text>
</comment>
<dbReference type="Proteomes" id="UP000031668">
    <property type="component" value="Unassembled WGS sequence"/>
</dbReference>
<keyword evidence="4" id="KW-1185">Reference proteome</keyword>
<feature type="region of interest" description="Disordered" evidence="1">
    <location>
        <begin position="190"/>
        <end position="211"/>
    </location>
</feature>
<evidence type="ECO:0000256" key="1">
    <source>
        <dbReference type="SAM" id="MobiDB-lite"/>
    </source>
</evidence>
<organism evidence="3 4">
    <name type="scientific">Thelohanellus kitauei</name>
    <name type="common">Myxosporean</name>
    <dbReference type="NCBI Taxonomy" id="669202"/>
    <lineage>
        <taxon>Eukaryota</taxon>
        <taxon>Metazoa</taxon>
        <taxon>Cnidaria</taxon>
        <taxon>Myxozoa</taxon>
        <taxon>Myxosporea</taxon>
        <taxon>Bivalvulida</taxon>
        <taxon>Platysporina</taxon>
        <taxon>Myxobolidae</taxon>
        <taxon>Thelohanellus</taxon>
    </lineage>
</organism>
<proteinExistence type="predicted"/>
<keyword evidence="2" id="KW-0472">Membrane</keyword>
<keyword evidence="2" id="KW-0812">Transmembrane</keyword>
<feature type="transmembrane region" description="Helical" evidence="2">
    <location>
        <begin position="237"/>
        <end position="257"/>
    </location>
</feature>
<dbReference type="AlphaFoldDB" id="A0A0C2MEM3"/>
<accession>A0A0C2MEM3</accession>